<dbReference type="EMBL" id="JASCZI010030225">
    <property type="protein sequence ID" value="MED6118962.1"/>
    <property type="molecule type" value="Genomic_DNA"/>
</dbReference>
<comment type="caution">
    <text evidence="2">The sequence shown here is derived from an EMBL/GenBank/DDBJ whole genome shotgun (WGS) entry which is preliminary data.</text>
</comment>
<proteinExistence type="predicted"/>
<dbReference type="Proteomes" id="UP001341840">
    <property type="component" value="Unassembled WGS sequence"/>
</dbReference>
<gene>
    <name evidence="2" type="ORF">PIB30_007852</name>
</gene>
<evidence type="ECO:0008006" key="4">
    <source>
        <dbReference type="Google" id="ProtNLM"/>
    </source>
</evidence>
<feature type="compositionally biased region" description="Basic and acidic residues" evidence="1">
    <location>
        <begin position="373"/>
        <end position="388"/>
    </location>
</feature>
<sequence length="396" mass="45145">MRKKRSCQDVRKPRPLSEAEAQLYGRLETAWPFDHVPFRVEQDGPHFLWGYQELFTRLGVTFPLSDFKRSVLTRCKVVVNQLHLNGWGFLRAFERVCLHFGFHPTARLFLYIYDILFPPSGKGYVSFRAHQGRRLLGSYEESIQEFKWHYFKMLAAPGKRVFWLDDEDSFLEVKMKQNRLDKLRAQLADTSKMGPRFILSVAIPVNIPAVVPSAAAGVSSSTDVAASPKVGLQGTLSSKLKNEKELATAQDPIVVLTAERDSALVYLPLKKELASCRLSLKKEQKRAEVADKDVSVLNTSLSEEQTALDAANASVEFWEAEWKKLGDETLDMSQETLEIVLDQVSHLSPRVDFFVITLDTRWDPKSRRIINRKEASKKDLEMMDDSPHADVVTQEQ</sequence>
<evidence type="ECO:0000313" key="2">
    <source>
        <dbReference type="EMBL" id="MED6118962.1"/>
    </source>
</evidence>
<name>A0ABU6R5S1_9FABA</name>
<reference evidence="2 3" key="1">
    <citation type="journal article" date="2023" name="Plants (Basel)">
        <title>Bridging the Gap: Combining Genomics and Transcriptomics Approaches to Understand Stylosanthes scabra, an Orphan Legume from the Brazilian Caatinga.</title>
        <authorList>
            <person name="Ferreira-Neto J.R.C."/>
            <person name="da Silva M.D."/>
            <person name="Binneck E."/>
            <person name="de Melo N.F."/>
            <person name="da Silva R.H."/>
            <person name="de Melo A.L.T.M."/>
            <person name="Pandolfi V."/>
            <person name="Bustamante F.O."/>
            <person name="Brasileiro-Vidal A.C."/>
            <person name="Benko-Iseppon A.M."/>
        </authorList>
    </citation>
    <scope>NUCLEOTIDE SEQUENCE [LARGE SCALE GENOMIC DNA]</scope>
    <source>
        <tissue evidence="2">Leaves</tissue>
    </source>
</reference>
<protein>
    <recommendedName>
        <fullName evidence="4">Transposase (Putative), gypsy type</fullName>
    </recommendedName>
</protein>
<evidence type="ECO:0000313" key="3">
    <source>
        <dbReference type="Proteomes" id="UP001341840"/>
    </source>
</evidence>
<organism evidence="2 3">
    <name type="scientific">Stylosanthes scabra</name>
    <dbReference type="NCBI Taxonomy" id="79078"/>
    <lineage>
        <taxon>Eukaryota</taxon>
        <taxon>Viridiplantae</taxon>
        <taxon>Streptophyta</taxon>
        <taxon>Embryophyta</taxon>
        <taxon>Tracheophyta</taxon>
        <taxon>Spermatophyta</taxon>
        <taxon>Magnoliopsida</taxon>
        <taxon>eudicotyledons</taxon>
        <taxon>Gunneridae</taxon>
        <taxon>Pentapetalae</taxon>
        <taxon>rosids</taxon>
        <taxon>fabids</taxon>
        <taxon>Fabales</taxon>
        <taxon>Fabaceae</taxon>
        <taxon>Papilionoideae</taxon>
        <taxon>50 kb inversion clade</taxon>
        <taxon>dalbergioids sensu lato</taxon>
        <taxon>Dalbergieae</taxon>
        <taxon>Pterocarpus clade</taxon>
        <taxon>Stylosanthes</taxon>
    </lineage>
</organism>
<accession>A0ABU6R5S1</accession>
<feature type="region of interest" description="Disordered" evidence="1">
    <location>
        <begin position="373"/>
        <end position="396"/>
    </location>
</feature>
<evidence type="ECO:0000256" key="1">
    <source>
        <dbReference type="SAM" id="MobiDB-lite"/>
    </source>
</evidence>
<keyword evidence="3" id="KW-1185">Reference proteome</keyword>